<organism evidence="3 4">
    <name type="scientific">Nosema granulosis</name>
    <dbReference type="NCBI Taxonomy" id="83296"/>
    <lineage>
        <taxon>Eukaryota</taxon>
        <taxon>Fungi</taxon>
        <taxon>Fungi incertae sedis</taxon>
        <taxon>Microsporidia</taxon>
        <taxon>Nosematidae</taxon>
        <taxon>Nosema</taxon>
    </lineage>
</organism>
<gene>
    <name evidence="3" type="ORF">NGRA_0894</name>
</gene>
<protein>
    <submittedName>
        <fullName evidence="3">Uncharacterized protein</fullName>
    </submittedName>
</protein>
<name>A0A9P6H154_9MICR</name>
<comment type="caution">
    <text evidence="3">The sequence shown here is derived from an EMBL/GenBank/DDBJ whole genome shotgun (WGS) entry which is preliminary data.</text>
</comment>
<feature type="coiled-coil region" evidence="1">
    <location>
        <begin position="115"/>
        <end position="149"/>
    </location>
</feature>
<dbReference type="AlphaFoldDB" id="A0A9P6H154"/>
<feature type="region of interest" description="Disordered" evidence="2">
    <location>
        <begin position="1"/>
        <end position="77"/>
    </location>
</feature>
<sequence>KSLSGKSLSGKGLSSKKLNESKSKNLNENELFSNKKHLYRSQKSASECKSRDLYEDDSPQPSPSIQTIAEFDNPQDDSQSIKVDLSVEASIPEKPPKNIPKVFEDFIVNNKLSIMETSEQNVNMLKESLQRCEETQAKASKVYAEHKQEFPNSKLHQAYLRTMELIDRQREALAYEIYFLTWRCVDDLLDNLKGTFIDMRMELANAQKTDINFPEAINNAFNAFASTKKRDDDFVLDLRDK</sequence>
<reference evidence="3 4" key="1">
    <citation type="journal article" date="2020" name="Genome Biol. Evol.">
        <title>Comparative genomics of strictly vertically transmitted, feminizing microsporidia endosymbionts of amphipod crustaceans.</title>
        <authorList>
            <person name="Cormier A."/>
            <person name="Chebbi M.A."/>
            <person name="Giraud I."/>
            <person name="Wattier R."/>
            <person name="Teixeira M."/>
            <person name="Gilbert C."/>
            <person name="Rigaud T."/>
            <person name="Cordaux R."/>
        </authorList>
    </citation>
    <scope>NUCLEOTIDE SEQUENCE [LARGE SCALE GENOMIC DNA]</scope>
    <source>
        <strain evidence="3 4">Ou3-Ou53</strain>
    </source>
</reference>
<evidence type="ECO:0000313" key="3">
    <source>
        <dbReference type="EMBL" id="KAF9764028.1"/>
    </source>
</evidence>
<feature type="compositionally biased region" description="Basic and acidic residues" evidence="2">
    <location>
        <begin position="17"/>
        <end position="27"/>
    </location>
</feature>
<feature type="non-terminal residue" evidence="3">
    <location>
        <position position="1"/>
    </location>
</feature>
<dbReference type="Proteomes" id="UP000740883">
    <property type="component" value="Unassembled WGS sequence"/>
</dbReference>
<feature type="compositionally biased region" description="Low complexity" evidence="2">
    <location>
        <begin position="1"/>
        <end position="16"/>
    </location>
</feature>
<dbReference type="OrthoDB" id="2189774at2759"/>
<evidence type="ECO:0000256" key="2">
    <source>
        <dbReference type="SAM" id="MobiDB-lite"/>
    </source>
</evidence>
<proteinExistence type="predicted"/>
<evidence type="ECO:0000256" key="1">
    <source>
        <dbReference type="SAM" id="Coils"/>
    </source>
</evidence>
<dbReference type="EMBL" id="SBJO01000043">
    <property type="protein sequence ID" value="KAF9764028.1"/>
    <property type="molecule type" value="Genomic_DNA"/>
</dbReference>
<keyword evidence="1" id="KW-0175">Coiled coil</keyword>
<evidence type="ECO:0000313" key="4">
    <source>
        <dbReference type="Proteomes" id="UP000740883"/>
    </source>
</evidence>
<accession>A0A9P6H154</accession>
<keyword evidence="4" id="KW-1185">Reference proteome</keyword>